<sequence>MLFLVCGLLSSMAQEVTTQGTVNIITYLQELERRYDVKFSYVDEDLEDVRVQLPAEEDLDTILARLTDQTQLKVQKLSDRYYTLSRSRLIDVCGTVLDNYEKNTITGASVEVLGSSISMITDFDGMFRLEQIPRGATLRIRHIGYKPLYISASALVQSNPCTPIPLALLYEQLDEVVVYNILTTGISEMPDGSLQLDLDKFGILPGLSEPDILQSVQALPGIRSIDETVSDINIRGGTNDQNLILWDGIKMYQSGHFFGLISAFNPYLTEKVTLIKNGTSAQYGDGVSGIILMETHDRVDDKIFGGAGFNLISGDAYAYLPLSEKLGFQWSARRSVTDFLNTPTYKQFFSRAFQDTEVKSDNGADTDISQEENFYFYDFTGKLLYDINERHKARLSFIHINNDLDYTETANQSGRENRSTLDQTNLSFGAVLHSDWSDDFHSTINTYYTRYNLDARTSTNDEEQQLFQNNRVLESSLKLNTRYKVLTELNWHNGYQFSEVGITNTTTVTQPPFNSNVKGVIRTHAPFSELEYRSADGDMMARGGVRVNFIENLDTFSEIIVEPRINLNYALTDSWRISALGEFKNQTTNQVIDLEQNFLGIEKRRWILSDNQDLPVTKSKQGSMGLNYDKNKWYLGLEAFYKQVDGISTATQGFQNQDQFNGEIGSYDVKGIEFLLNHQADRISAWISYTYNENTYTFEDIDPSRFPNNLDIRHAATLAGTYTYNRLKLGLGLHYRTGKPYTEPQEGNNIINLNIFPNQINYQDPNSSRLPDYLRADASAIYEFRISPGVNASVGASVLNLLNKKNLLNVYYRINEQDEVERIESASLGLTPNVSARIRF</sequence>
<evidence type="ECO:0000259" key="9">
    <source>
        <dbReference type="Pfam" id="PF07715"/>
    </source>
</evidence>
<dbReference type="GO" id="GO:0009279">
    <property type="term" value="C:cell outer membrane"/>
    <property type="evidence" value="ECO:0007669"/>
    <property type="project" value="UniProtKB-SubCell"/>
</dbReference>
<dbReference type="InterPro" id="IPR036942">
    <property type="entry name" value="Beta-barrel_TonB_sf"/>
</dbReference>
<evidence type="ECO:0000256" key="3">
    <source>
        <dbReference type="ARBA" id="ARBA00022452"/>
    </source>
</evidence>
<dbReference type="Pfam" id="PF13715">
    <property type="entry name" value="CarbopepD_reg_2"/>
    <property type="match status" value="1"/>
</dbReference>
<feature type="domain" description="TonB-dependent receptor plug" evidence="9">
    <location>
        <begin position="211"/>
        <end position="287"/>
    </location>
</feature>
<dbReference type="Pfam" id="PF07715">
    <property type="entry name" value="Plug"/>
    <property type="match status" value="1"/>
</dbReference>
<comment type="subcellular location">
    <subcellularLocation>
        <location evidence="1 8">Cell outer membrane</location>
        <topology evidence="1 8">Multi-pass membrane protein</topology>
    </subcellularLocation>
</comment>
<reference evidence="10 11" key="1">
    <citation type="submission" date="2019-03" db="EMBL/GenBank/DDBJ databases">
        <title>Genomic Encyclopedia of Archaeal and Bacterial Type Strains, Phase II (KMG-II): from individual species to whole genera.</title>
        <authorList>
            <person name="Goeker M."/>
        </authorList>
    </citation>
    <scope>NUCLEOTIDE SEQUENCE [LARGE SCALE GENOMIC DNA]</scope>
    <source>
        <strain evidence="10 11">DSM 18435</strain>
    </source>
</reference>
<keyword evidence="2 8" id="KW-0813">Transport</keyword>
<evidence type="ECO:0000256" key="2">
    <source>
        <dbReference type="ARBA" id="ARBA00022448"/>
    </source>
</evidence>
<evidence type="ECO:0000313" key="10">
    <source>
        <dbReference type="EMBL" id="TDQ29034.1"/>
    </source>
</evidence>
<evidence type="ECO:0000313" key="11">
    <source>
        <dbReference type="Proteomes" id="UP000295468"/>
    </source>
</evidence>
<dbReference type="SUPFAM" id="SSF56935">
    <property type="entry name" value="Porins"/>
    <property type="match status" value="1"/>
</dbReference>
<evidence type="ECO:0000256" key="8">
    <source>
        <dbReference type="PROSITE-ProRule" id="PRU01360"/>
    </source>
</evidence>
<comment type="similarity">
    <text evidence="8">Belongs to the TonB-dependent receptor family.</text>
</comment>
<evidence type="ECO:0000256" key="5">
    <source>
        <dbReference type="ARBA" id="ARBA00022729"/>
    </source>
</evidence>
<keyword evidence="11" id="KW-1185">Reference proteome</keyword>
<evidence type="ECO:0000256" key="6">
    <source>
        <dbReference type="ARBA" id="ARBA00023136"/>
    </source>
</evidence>
<keyword evidence="6 8" id="KW-0472">Membrane</keyword>
<protein>
    <submittedName>
        <fullName evidence="10">Outer membrane receptor for ferrienterochelin and colicin</fullName>
    </submittedName>
</protein>
<dbReference type="PANTHER" id="PTHR30069:SF29">
    <property type="entry name" value="HEMOGLOBIN AND HEMOGLOBIN-HAPTOGLOBIN-BINDING PROTEIN 1-RELATED"/>
    <property type="match status" value="1"/>
</dbReference>
<comment type="caution">
    <text evidence="10">The sequence shown here is derived from an EMBL/GenBank/DDBJ whole genome shotgun (WGS) entry which is preliminary data.</text>
</comment>
<evidence type="ECO:0000256" key="1">
    <source>
        <dbReference type="ARBA" id="ARBA00004571"/>
    </source>
</evidence>
<dbReference type="SUPFAM" id="SSF49464">
    <property type="entry name" value="Carboxypeptidase regulatory domain-like"/>
    <property type="match status" value="1"/>
</dbReference>
<evidence type="ECO:0000256" key="7">
    <source>
        <dbReference type="ARBA" id="ARBA00023237"/>
    </source>
</evidence>
<dbReference type="InterPro" id="IPR037066">
    <property type="entry name" value="Plug_dom_sf"/>
</dbReference>
<accession>A0A4V3D3C5</accession>
<dbReference type="Gene3D" id="2.170.130.10">
    <property type="entry name" value="TonB-dependent receptor, plug domain"/>
    <property type="match status" value="1"/>
</dbReference>
<dbReference type="EMBL" id="SNYI01000003">
    <property type="protein sequence ID" value="TDQ29034.1"/>
    <property type="molecule type" value="Genomic_DNA"/>
</dbReference>
<dbReference type="Gene3D" id="2.40.170.20">
    <property type="entry name" value="TonB-dependent receptor, beta-barrel domain"/>
    <property type="match status" value="1"/>
</dbReference>
<dbReference type="PROSITE" id="PS52016">
    <property type="entry name" value="TONB_DEPENDENT_REC_3"/>
    <property type="match status" value="1"/>
</dbReference>
<keyword evidence="7 8" id="KW-0998">Cell outer membrane</keyword>
<name>A0A4V3D3C5_9FLAO</name>
<keyword evidence="4 8" id="KW-0812">Transmembrane</keyword>
<dbReference type="RefSeq" id="WP_243744213.1">
    <property type="nucleotide sequence ID" value="NZ_SNYI01000003.1"/>
</dbReference>
<dbReference type="GO" id="GO:0015344">
    <property type="term" value="F:siderophore uptake transmembrane transporter activity"/>
    <property type="evidence" value="ECO:0007669"/>
    <property type="project" value="TreeGrafter"/>
</dbReference>
<keyword evidence="5" id="KW-0732">Signal</keyword>
<dbReference type="GO" id="GO:0044718">
    <property type="term" value="P:siderophore transmembrane transport"/>
    <property type="evidence" value="ECO:0007669"/>
    <property type="project" value="TreeGrafter"/>
</dbReference>
<keyword evidence="3 8" id="KW-1134">Transmembrane beta strand</keyword>
<dbReference type="PANTHER" id="PTHR30069">
    <property type="entry name" value="TONB-DEPENDENT OUTER MEMBRANE RECEPTOR"/>
    <property type="match status" value="1"/>
</dbReference>
<dbReference type="Proteomes" id="UP000295468">
    <property type="component" value="Unassembled WGS sequence"/>
</dbReference>
<keyword evidence="10" id="KW-0675">Receptor</keyword>
<dbReference type="InterPro" id="IPR008969">
    <property type="entry name" value="CarboxyPept-like_regulatory"/>
</dbReference>
<proteinExistence type="inferred from homology"/>
<dbReference type="AlphaFoldDB" id="A0A4V3D3C5"/>
<dbReference type="InterPro" id="IPR012910">
    <property type="entry name" value="Plug_dom"/>
</dbReference>
<dbReference type="InterPro" id="IPR039426">
    <property type="entry name" value="TonB-dep_rcpt-like"/>
</dbReference>
<organism evidence="10 11">
    <name type="scientific">Zeaxanthinibacter enoshimensis</name>
    <dbReference type="NCBI Taxonomy" id="392009"/>
    <lineage>
        <taxon>Bacteria</taxon>
        <taxon>Pseudomonadati</taxon>
        <taxon>Bacteroidota</taxon>
        <taxon>Flavobacteriia</taxon>
        <taxon>Flavobacteriales</taxon>
        <taxon>Flavobacteriaceae</taxon>
        <taxon>Zeaxanthinibacter</taxon>
    </lineage>
</organism>
<dbReference type="Gene3D" id="2.60.40.1120">
    <property type="entry name" value="Carboxypeptidase-like, regulatory domain"/>
    <property type="match status" value="1"/>
</dbReference>
<evidence type="ECO:0000256" key="4">
    <source>
        <dbReference type="ARBA" id="ARBA00022692"/>
    </source>
</evidence>
<gene>
    <name evidence="10" type="ORF">CLV82_2483</name>
</gene>